<feature type="coiled-coil region" evidence="1">
    <location>
        <begin position="615"/>
        <end position="642"/>
    </location>
</feature>
<evidence type="ECO:0000313" key="5">
    <source>
        <dbReference type="Proteomes" id="UP000011087"/>
    </source>
</evidence>
<dbReference type="KEGG" id="gtt:GUITHDRAFT_134334"/>
<name>L1JTJ1_GUITC</name>
<feature type="compositionally biased region" description="Basic and acidic residues" evidence="2">
    <location>
        <begin position="1541"/>
        <end position="1561"/>
    </location>
</feature>
<organism evidence="3">
    <name type="scientific">Guillardia theta (strain CCMP2712)</name>
    <name type="common">Cryptophyte</name>
    <dbReference type="NCBI Taxonomy" id="905079"/>
    <lineage>
        <taxon>Eukaryota</taxon>
        <taxon>Cryptophyceae</taxon>
        <taxon>Pyrenomonadales</taxon>
        <taxon>Geminigeraceae</taxon>
        <taxon>Guillardia</taxon>
    </lineage>
</organism>
<evidence type="ECO:0000256" key="2">
    <source>
        <dbReference type="SAM" id="MobiDB-lite"/>
    </source>
</evidence>
<keyword evidence="5" id="KW-1185">Reference proteome</keyword>
<proteinExistence type="predicted"/>
<dbReference type="PaxDb" id="55529-EKX51393"/>
<feature type="coiled-coil region" evidence="1">
    <location>
        <begin position="700"/>
        <end position="731"/>
    </location>
</feature>
<reference evidence="3 5" key="1">
    <citation type="journal article" date="2012" name="Nature">
        <title>Algal genomes reveal evolutionary mosaicism and the fate of nucleomorphs.</title>
        <authorList>
            <consortium name="DOE Joint Genome Institute"/>
            <person name="Curtis B.A."/>
            <person name="Tanifuji G."/>
            <person name="Burki F."/>
            <person name="Gruber A."/>
            <person name="Irimia M."/>
            <person name="Maruyama S."/>
            <person name="Arias M.C."/>
            <person name="Ball S.G."/>
            <person name="Gile G.H."/>
            <person name="Hirakawa Y."/>
            <person name="Hopkins J.F."/>
            <person name="Kuo A."/>
            <person name="Rensing S.A."/>
            <person name="Schmutz J."/>
            <person name="Symeonidi A."/>
            <person name="Elias M."/>
            <person name="Eveleigh R.J."/>
            <person name="Herman E.K."/>
            <person name="Klute M.J."/>
            <person name="Nakayama T."/>
            <person name="Obornik M."/>
            <person name="Reyes-Prieto A."/>
            <person name="Armbrust E.V."/>
            <person name="Aves S.J."/>
            <person name="Beiko R.G."/>
            <person name="Coutinho P."/>
            <person name="Dacks J.B."/>
            <person name="Durnford D.G."/>
            <person name="Fast N.M."/>
            <person name="Green B.R."/>
            <person name="Grisdale C.J."/>
            <person name="Hempel F."/>
            <person name="Henrissat B."/>
            <person name="Hoppner M.P."/>
            <person name="Ishida K."/>
            <person name="Kim E."/>
            <person name="Koreny L."/>
            <person name="Kroth P.G."/>
            <person name="Liu Y."/>
            <person name="Malik S.B."/>
            <person name="Maier U.G."/>
            <person name="McRose D."/>
            <person name="Mock T."/>
            <person name="Neilson J.A."/>
            <person name="Onodera N.T."/>
            <person name="Poole A.M."/>
            <person name="Pritham E.J."/>
            <person name="Richards T.A."/>
            <person name="Rocap G."/>
            <person name="Roy S.W."/>
            <person name="Sarai C."/>
            <person name="Schaack S."/>
            <person name="Shirato S."/>
            <person name="Slamovits C.H."/>
            <person name="Spencer D.F."/>
            <person name="Suzuki S."/>
            <person name="Worden A.Z."/>
            <person name="Zauner S."/>
            <person name="Barry K."/>
            <person name="Bell C."/>
            <person name="Bharti A.K."/>
            <person name="Crow J.A."/>
            <person name="Grimwood J."/>
            <person name="Kramer R."/>
            <person name="Lindquist E."/>
            <person name="Lucas S."/>
            <person name="Salamov A."/>
            <person name="McFadden G.I."/>
            <person name="Lane C.E."/>
            <person name="Keeling P.J."/>
            <person name="Gray M.W."/>
            <person name="Grigoriev I.V."/>
            <person name="Archibald J.M."/>
        </authorList>
    </citation>
    <scope>NUCLEOTIDE SEQUENCE</scope>
    <source>
        <strain evidence="3 5">CCMP2712</strain>
    </source>
</reference>
<gene>
    <name evidence="3" type="ORF">GUITHDRAFT_134334</name>
</gene>
<sequence length="1588" mass="181847">MMSIEQDVDALRQMLETSVSEGTVETATLSSIVKDLIKHLHQDKELAAEMLLEKDRMQRKIDEEAKVREQSAREEMVLRADLHALKQENSEMQGCMKLLHCEVDGMLSTLETLCQEVTSHHLKTCNKLESFELIVRNSHDGTCPMDKSALKRREEQLSANGEVEGDGGLSCADQHADQILNGYHTLNGCEDSIDDVQRSVTSLETKLQNLLMKLESKRMDDDLFIDRMLERVEMSNSTKEQVLQDLVWTEEDLEEVKRSLREERRRNEELASSKSLLEREIETLAERLIKEQLLLDSLRIDREDEIKAKQSFSPMVEDAMRAILHEVEEMTASLLHLQGQHEDLSAADSKPLPCDAEVAAPRGSLEERTDRLGSEEMEKVKEELRTLRERLAELGDELEGAKREKKELESSWTHKEEEEKNMRVELLLRENEELKARLDREGRERASQRVEERERQEVASAQLREFTIRVQEISEDLSDFCSDFGEQQVDPSRLAEQEKDLQSLRDSVQLAVEEMRMGVKDASVLIFDLRGQMIGDATVNEEQSLSLTSAIAGVESLCWGLEGSLMTSKDLLLLAQGQGDGLMKVCDELVTRTSELITRCVSTYMHNFHQRDREQLESSKVVQELMEQLREMEEELKQTSACSLASFRRMEELEQQTRDSLAALDRLVSSLCATFSSLQEETQAAQNDQVADKRRKEAVEQKLLRETENLLLEVEKEKQQLQRSLVEQAQDRKMLSQVMESFRALARESLQACEDMARERQEMSVKEEAKLKEERGRLLEVSQERDDLMKRVREVEEKMNKTEQWRLEEENEKAQVVMRLQSLEGNVESLSDVTEKVKICEVLLEEMSRRNSDLHFQLHRQQLVAEDMSKNNTLLQDRLVMLNRNVVEEDEFLVDEISRMSEDCRVIEKTLISASQEIAVVLQASKFAMMSHLQTLSCLRDIRTQEKSLVQQVKIAEHDISGHIDDQAQLAVRQAESIAEMLINSLSLVSNEQSRNHDRQDAIERRMKESELIKSSVSHQLFNHCKDLSDIQDSLSSCHVSLRDECSTASASSQHFHHSLLLVVDGMHSCQQDCLLLLEGMEQEDQELQLLISQVDAVASLLRPLGSHLASLQRQEQENAALREEVRRREAELIASHQHLNVLREEAAEKERAMHSDFQERLDYVDDMAEEEKTRLKQEISLERQKLCDLTQASLTLLSQLDERAQELEGPVQLLESLLLQALSSLHRGAEAAGGTIDRLLAQSQALLSLVNASHLKSIAGLEEEEKRMSMCEKAADLLEDSSRAFPSFASSLRQVLEDNRLLRCEVGELEDRLRRQEENLRELHEAKQRASGSMHQQESNLINHISDMLEEIASQKCSIDKLTEELEATKRDRDTSVGELERREEELKEQDTPTLSHDQVDESELKGLRHIVDQSFMYANELLQDINTLCSIIDEVNEDIEANRERYTSLLEGFKDAQEEKRLSWEKIVELQASWRREVLGLDSMAEIEDVILAVKAQQRETRSLRQLQMLQDSENMIKILTGCSCASQVQEAKQVGRPGQRDGRDSSKGLARLPEESRESGSVPPISIGLARKNDRDIQVKSSRPS</sequence>
<dbReference type="GeneID" id="17308157"/>
<feature type="coiled-coil region" evidence="1">
    <location>
        <begin position="193"/>
        <end position="287"/>
    </location>
</feature>
<evidence type="ECO:0000313" key="3">
    <source>
        <dbReference type="EMBL" id="EKX51393.1"/>
    </source>
</evidence>
<feature type="coiled-coil region" evidence="1">
    <location>
        <begin position="771"/>
        <end position="812"/>
    </location>
</feature>
<dbReference type="EnsemblProtists" id="EKX51393">
    <property type="protein sequence ID" value="EKX51393"/>
    <property type="gene ID" value="GUITHDRAFT_134334"/>
</dbReference>
<feature type="compositionally biased region" description="Basic and acidic residues" evidence="2">
    <location>
        <begin position="1371"/>
        <end position="1392"/>
    </location>
</feature>
<protein>
    <submittedName>
        <fullName evidence="3 4">Uncharacterized protein</fullName>
    </submittedName>
</protein>
<dbReference type="STRING" id="905079.L1JTJ1"/>
<feature type="coiled-coil region" evidence="1">
    <location>
        <begin position="1105"/>
        <end position="1132"/>
    </location>
</feature>
<feature type="compositionally biased region" description="Basic and acidic residues" evidence="2">
    <location>
        <begin position="364"/>
        <end position="379"/>
    </location>
</feature>
<evidence type="ECO:0000256" key="1">
    <source>
        <dbReference type="SAM" id="Coils"/>
    </source>
</evidence>
<reference evidence="5" key="2">
    <citation type="submission" date="2012-11" db="EMBL/GenBank/DDBJ databases">
        <authorList>
            <person name="Kuo A."/>
            <person name="Curtis B.A."/>
            <person name="Tanifuji G."/>
            <person name="Burki F."/>
            <person name="Gruber A."/>
            <person name="Irimia M."/>
            <person name="Maruyama S."/>
            <person name="Arias M.C."/>
            <person name="Ball S.G."/>
            <person name="Gile G.H."/>
            <person name="Hirakawa Y."/>
            <person name="Hopkins J.F."/>
            <person name="Rensing S.A."/>
            <person name="Schmutz J."/>
            <person name="Symeonidi A."/>
            <person name="Elias M."/>
            <person name="Eveleigh R.J."/>
            <person name="Herman E.K."/>
            <person name="Klute M.J."/>
            <person name="Nakayama T."/>
            <person name="Obornik M."/>
            <person name="Reyes-Prieto A."/>
            <person name="Armbrust E.V."/>
            <person name="Aves S.J."/>
            <person name="Beiko R.G."/>
            <person name="Coutinho P."/>
            <person name="Dacks J.B."/>
            <person name="Durnford D.G."/>
            <person name="Fast N.M."/>
            <person name="Green B.R."/>
            <person name="Grisdale C."/>
            <person name="Hempe F."/>
            <person name="Henrissat B."/>
            <person name="Hoppner M.P."/>
            <person name="Ishida K.-I."/>
            <person name="Kim E."/>
            <person name="Koreny L."/>
            <person name="Kroth P.G."/>
            <person name="Liu Y."/>
            <person name="Malik S.-B."/>
            <person name="Maier U.G."/>
            <person name="McRose D."/>
            <person name="Mock T."/>
            <person name="Neilson J.A."/>
            <person name="Onodera N.T."/>
            <person name="Poole A.M."/>
            <person name="Pritham E.J."/>
            <person name="Richards T.A."/>
            <person name="Rocap G."/>
            <person name="Roy S.W."/>
            <person name="Sarai C."/>
            <person name="Schaack S."/>
            <person name="Shirato S."/>
            <person name="Slamovits C.H."/>
            <person name="Spencer D.F."/>
            <person name="Suzuki S."/>
            <person name="Worden A.Z."/>
            <person name="Zauner S."/>
            <person name="Barry K."/>
            <person name="Bell C."/>
            <person name="Bharti A.K."/>
            <person name="Crow J.A."/>
            <person name="Grimwood J."/>
            <person name="Kramer R."/>
            <person name="Lindquist E."/>
            <person name="Lucas S."/>
            <person name="Salamov A."/>
            <person name="McFadden G.I."/>
            <person name="Lane C.E."/>
            <person name="Keeling P.J."/>
            <person name="Gray M.W."/>
            <person name="Grigoriev I.V."/>
            <person name="Archibald J.M."/>
        </authorList>
    </citation>
    <scope>NUCLEOTIDE SEQUENCE</scope>
    <source>
        <strain evidence="5">CCMP2712</strain>
    </source>
</reference>
<feature type="region of interest" description="Disordered" evidence="2">
    <location>
        <begin position="1534"/>
        <end position="1588"/>
    </location>
</feature>
<feature type="region of interest" description="Disordered" evidence="2">
    <location>
        <begin position="359"/>
        <end position="379"/>
    </location>
</feature>
<keyword evidence="1" id="KW-0175">Coiled coil</keyword>
<feature type="region of interest" description="Disordered" evidence="2">
    <location>
        <begin position="1371"/>
        <end position="1400"/>
    </location>
</feature>
<dbReference type="HOGENOM" id="CLU_244826_0_0_1"/>
<dbReference type="EMBL" id="JH992975">
    <property type="protein sequence ID" value="EKX51393.1"/>
    <property type="molecule type" value="Genomic_DNA"/>
</dbReference>
<dbReference type="RefSeq" id="XP_005838373.1">
    <property type="nucleotide sequence ID" value="XM_005838316.1"/>
</dbReference>
<accession>L1JTJ1</accession>
<dbReference type="Proteomes" id="UP000011087">
    <property type="component" value="Unassembled WGS sequence"/>
</dbReference>
<evidence type="ECO:0000313" key="4">
    <source>
        <dbReference type="EnsemblProtists" id="EKX51393"/>
    </source>
</evidence>
<reference evidence="4" key="3">
    <citation type="submission" date="2015-06" db="UniProtKB">
        <authorList>
            <consortium name="EnsemblProtists"/>
        </authorList>
    </citation>
    <scope>IDENTIFICATION</scope>
</reference>
<dbReference type="OMA" id="HITTERH"/>